<proteinExistence type="predicted"/>
<accession>R4RNJ5</accession>
<dbReference type="HOGENOM" id="CLU_3358799_0_0_14"/>
<dbReference type="AlphaFoldDB" id="R4RNJ5"/>
<evidence type="ECO:0000313" key="2">
    <source>
        <dbReference type="Proteomes" id="UP000013941"/>
    </source>
</evidence>
<reference evidence="1 2" key="1">
    <citation type="journal article" date="2013" name="BMC Genomics">
        <title>Comparison of the complete genome sequence of two closely related isolates of 'Candidatus Phytoplasma australiense' reveals genome plasticity.</title>
        <authorList>
            <person name="Andersen M.T."/>
            <person name="Liefting L.W."/>
            <person name="Havukkala I."/>
            <person name="Beever R.E."/>
        </authorList>
    </citation>
    <scope>NUCLEOTIDE SEQUENCE [LARGE SCALE GENOMIC DNA]</scope>
    <source>
        <strain evidence="1 2">NZSb11</strain>
    </source>
</reference>
<sequence length="36" mass="4154">MFFQGNKNPQLKSKSLNVLIEIFNFVLYLGHISKAN</sequence>
<keyword evidence="2" id="KW-1185">Reference proteome</keyword>
<organism evidence="1 2">
    <name type="scientific">Strawberry lethal yellows phytoplasma (CPA) str. NZSb11</name>
    <dbReference type="NCBI Taxonomy" id="980422"/>
    <lineage>
        <taxon>Bacteria</taxon>
        <taxon>Bacillati</taxon>
        <taxon>Mycoplasmatota</taxon>
        <taxon>Mollicutes</taxon>
        <taxon>Acholeplasmatales</taxon>
        <taxon>Acholeplasmataceae</taxon>
        <taxon>Candidatus Phytoplasma</taxon>
        <taxon>16SrXII (Stolbur group)</taxon>
    </lineage>
</organism>
<name>R4RNJ5_PHYAS</name>
<protein>
    <submittedName>
        <fullName evidence="1">Uncharacterized protein</fullName>
    </submittedName>
</protein>
<dbReference type="EMBL" id="CP002548">
    <property type="protein sequence ID" value="AGL90031.1"/>
    <property type="molecule type" value="Genomic_DNA"/>
</dbReference>
<dbReference type="Proteomes" id="UP000013941">
    <property type="component" value="Chromosome"/>
</dbReference>
<evidence type="ECO:0000313" key="1">
    <source>
        <dbReference type="EMBL" id="AGL90031.1"/>
    </source>
</evidence>
<dbReference type="KEGG" id="nzs:SLY_0105"/>
<gene>
    <name evidence="1" type="ORF">SLY_0105</name>
</gene>